<dbReference type="Proteomes" id="UP000325141">
    <property type="component" value="Unassembled WGS sequence"/>
</dbReference>
<dbReference type="InterPro" id="IPR008969">
    <property type="entry name" value="CarboxyPept-like_regulatory"/>
</dbReference>
<dbReference type="GO" id="GO:0004180">
    <property type="term" value="F:carboxypeptidase activity"/>
    <property type="evidence" value="ECO:0007669"/>
    <property type="project" value="UniProtKB-KW"/>
</dbReference>
<keyword evidence="2" id="KW-1185">Reference proteome</keyword>
<organism evidence="1 2">
    <name type="scientific">Paenimyroides baculatum</name>
    <dbReference type="NCBI Taxonomy" id="2608000"/>
    <lineage>
        <taxon>Bacteria</taxon>
        <taxon>Pseudomonadati</taxon>
        <taxon>Bacteroidota</taxon>
        <taxon>Flavobacteriia</taxon>
        <taxon>Flavobacteriales</taxon>
        <taxon>Flavobacteriaceae</taxon>
        <taxon>Paenimyroides</taxon>
    </lineage>
</organism>
<dbReference type="EMBL" id="VWSG01000010">
    <property type="protein sequence ID" value="KAA5532930.1"/>
    <property type="molecule type" value="Genomic_DNA"/>
</dbReference>
<dbReference type="RefSeq" id="WP_150013848.1">
    <property type="nucleotide sequence ID" value="NZ_VWSG01000010.1"/>
</dbReference>
<evidence type="ECO:0000313" key="2">
    <source>
        <dbReference type="Proteomes" id="UP000325141"/>
    </source>
</evidence>
<name>A0A5M6CER4_9FLAO</name>
<evidence type="ECO:0000313" key="1">
    <source>
        <dbReference type="EMBL" id="KAA5532930.1"/>
    </source>
</evidence>
<protein>
    <submittedName>
        <fullName evidence="1">Carboxypeptidase-like regulatory domain-containing protein</fullName>
    </submittedName>
</protein>
<comment type="caution">
    <text evidence="1">The sequence shown here is derived from an EMBL/GenBank/DDBJ whole genome shotgun (WGS) entry which is preliminary data.</text>
</comment>
<accession>A0A5M6CER4</accession>
<keyword evidence="1" id="KW-0121">Carboxypeptidase</keyword>
<keyword evidence="1" id="KW-0378">Hydrolase</keyword>
<sequence length="286" mass="32764">MKNTLLLFVCTLVTQIITAQNINLQISDSETKEPIDFAIVLLPDHKKSFVSNEKGIFMIDTNKYKLPLKVIVEQFGFELQEITLQNATSVYNIFLNPATEVLQELIIPPANAKIKERTYGRTNEGSGNIQGQMNRFDNENKDSGSEFGLIIKTNDHLKRLKKVHWHINGITFKRAIFNLQFYEVENNKPTKRIPHSEINFSINENQKGWLVLNTENKDIYLDGTKKIAAILKVQKIEFRKGENEGNLLMNVGAATSNIITLRSNIYEGWESGPMNYPFYITVDSYE</sequence>
<dbReference type="SUPFAM" id="SSF49464">
    <property type="entry name" value="Carboxypeptidase regulatory domain-like"/>
    <property type="match status" value="1"/>
</dbReference>
<proteinExistence type="predicted"/>
<dbReference type="AlphaFoldDB" id="A0A5M6CER4"/>
<reference evidence="1 2" key="1">
    <citation type="submission" date="2019-09" db="EMBL/GenBank/DDBJ databases">
        <title>Genome sequence and assembly of Flavobacterium sp.</title>
        <authorList>
            <person name="Chhetri G."/>
        </authorList>
    </citation>
    <scope>NUCLEOTIDE SEQUENCE [LARGE SCALE GENOMIC DNA]</scope>
    <source>
        <strain evidence="1 2">SNL9</strain>
    </source>
</reference>
<keyword evidence="1" id="KW-0645">Protease</keyword>
<gene>
    <name evidence="1" type="ORF">F0460_12860</name>
</gene>